<keyword evidence="2" id="KW-1185">Reference proteome</keyword>
<accession>A0ACC1JMP8</accession>
<dbReference type="EMBL" id="JANBUK010004523">
    <property type="protein sequence ID" value="KAJ2763650.1"/>
    <property type="molecule type" value="Genomic_DNA"/>
</dbReference>
<evidence type="ECO:0000313" key="1">
    <source>
        <dbReference type="EMBL" id="KAJ2763650.1"/>
    </source>
</evidence>
<protein>
    <submittedName>
        <fullName evidence="1">Uncharacterized protein</fullName>
    </submittedName>
</protein>
<comment type="caution">
    <text evidence="1">The sequence shown here is derived from an EMBL/GenBank/DDBJ whole genome shotgun (WGS) entry which is preliminary data.</text>
</comment>
<evidence type="ECO:0000313" key="2">
    <source>
        <dbReference type="Proteomes" id="UP001140066"/>
    </source>
</evidence>
<reference evidence="1" key="1">
    <citation type="submission" date="2022-07" db="EMBL/GenBank/DDBJ databases">
        <title>Phylogenomic reconstructions and comparative analyses of Kickxellomycotina fungi.</title>
        <authorList>
            <person name="Reynolds N.K."/>
            <person name="Stajich J.E."/>
            <person name="Barry K."/>
            <person name="Grigoriev I.V."/>
            <person name="Crous P."/>
            <person name="Smith M.E."/>
        </authorList>
    </citation>
    <scope>NUCLEOTIDE SEQUENCE</scope>
    <source>
        <strain evidence="1">BCRC 34191</strain>
    </source>
</reference>
<proteinExistence type="predicted"/>
<feature type="non-terminal residue" evidence="1">
    <location>
        <position position="1"/>
    </location>
</feature>
<dbReference type="Proteomes" id="UP001140066">
    <property type="component" value="Unassembled WGS sequence"/>
</dbReference>
<sequence>IPNHPTPTRPLPTADPDTAIPQPSPTLRSKHTVVAVVTVVVDGSVSLSSETSVIDDGSAGNDDSQSEVKAEGSGKPYTSTVYENGSAVVVTGNLDEPEAANSGAMPAIAGLSVKSALSASAA</sequence>
<feature type="non-terminal residue" evidence="1">
    <location>
        <position position="122"/>
    </location>
</feature>
<name>A0ACC1JMP8_9FUNG</name>
<organism evidence="1 2">
    <name type="scientific">Coemansia linderi</name>
    <dbReference type="NCBI Taxonomy" id="2663919"/>
    <lineage>
        <taxon>Eukaryota</taxon>
        <taxon>Fungi</taxon>
        <taxon>Fungi incertae sedis</taxon>
        <taxon>Zoopagomycota</taxon>
        <taxon>Kickxellomycotina</taxon>
        <taxon>Kickxellomycetes</taxon>
        <taxon>Kickxellales</taxon>
        <taxon>Kickxellaceae</taxon>
        <taxon>Coemansia</taxon>
    </lineage>
</organism>
<gene>
    <name evidence="1" type="ORF">GGI18_006620</name>
</gene>